<feature type="region of interest" description="Disordered" evidence="6">
    <location>
        <begin position="40"/>
        <end position="68"/>
    </location>
</feature>
<dbReference type="InterPro" id="IPR044862">
    <property type="entry name" value="Pro_4_hyd_alph_FE2OG_OXY"/>
</dbReference>
<dbReference type="PROSITE" id="PS51471">
    <property type="entry name" value="FE2OG_OXY"/>
    <property type="match status" value="1"/>
</dbReference>
<keyword evidence="3" id="KW-0223">Dioxygenase</keyword>
<evidence type="ECO:0000313" key="8">
    <source>
        <dbReference type="EMBL" id="OEU10588.1"/>
    </source>
</evidence>
<evidence type="ECO:0000313" key="9">
    <source>
        <dbReference type="Proteomes" id="UP000095751"/>
    </source>
</evidence>
<dbReference type="InterPro" id="IPR045054">
    <property type="entry name" value="P4HA-like"/>
</dbReference>
<name>A0A1E7EX23_9STRA</name>
<dbReference type="PANTHER" id="PTHR10869">
    <property type="entry name" value="PROLYL 4-HYDROXYLASE ALPHA SUBUNIT"/>
    <property type="match status" value="1"/>
</dbReference>
<proteinExistence type="predicted"/>
<sequence length="235" mass="26763">MNMTLTVLSCAPRVFEIRNFLSEKEIDHIIEIAGGIKLSESTTGDVGSNSNGKNPDTKVERKTKVRTSKNSWVAREKSPILDAVYRRAADLTRIDEALMRTRSEEEIPEFDGKRSIAETLQLVHYDPTQEYTAHHDFGYSHIDDNMQAARFATILFYLNDEHDGLVGGETAFPRYINGKTFHDLKVKPEAGKAILFYDQLPDGNMDDFSQHSAKPVIRGEKWLINLWIWDPAYKA</sequence>
<evidence type="ECO:0000259" key="7">
    <source>
        <dbReference type="PROSITE" id="PS51471"/>
    </source>
</evidence>
<evidence type="ECO:0000256" key="6">
    <source>
        <dbReference type="SAM" id="MobiDB-lite"/>
    </source>
</evidence>
<dbReference type="PANTHER" id="PTHR10869:SF226">
    <property type="entry name" value="PROLYL 4-HYDROXYLASE ALPHA SUBUNIT DOMAIN-CONTAINING PROTEIN"/>
    <property type="match status" value="1"/>
</dbReference>
<organism evidence="8 9">
    <name type="scientific">Fragilariopsis cylindrus CCMP1102</name>
    <dbReference type="NCBI Taxonomy" id="635003"/>
    <lineage>
        <taxon>Eukaryota</taxon>
        <taxon>Sar</taxon>
        <taxon>Stramenopiles</taxon>
        <taxon>Ochrophyta</taxon>
        <taxon>Bacillariophyta</taxon>
        <taxon>Bacillariophyceae</taxon>
        <taxon>Bacillariophycidae</taxon>
        <taxon>Bacillariales</taxon>
        <taxon>Bacillariaceae</taxon>
        <taxon>Fragilariopsis</taxon>
    </lineage>
</organism>
<dbReference type="GO" id="GO:0031418">
    <property type="term" value="F:L-ascorbic acid binding"/>
    <property type="evidence" value="ECO:0007669"/>
    <property type="project" value="InterPro"/>
</dbReference>
<dbReference type="EMBL" id="KV784371">
    <property type="protein sequence ID" value="OEU10588.1"/>
    <property type="molecule type" value="Genomic_DNA"/>
</dbReference>
<feature type="domain" description="Fe2OG dioxygenase" evidence="7">
    <location>
        <begin position="116"/>
        <end position="230"/>
    </location>
</feature>
<dbReference type="SMART" id="SM00702">
    <property type="entry name" value="P4Hc"/>
    <property type="match status" value="1"/>
</dbReference>
<dbReference type="KEGG" id="fcy:FRACYDRAFT_271082"/>
<dbReference type="AlphaFoldDB" id="A0A1E7EX23"/>
<evidence type="ECO:0000256" key="5">
    <source>
        <dbReference type="ARBA" id="ARBA00023004"/>
    </source>
</evidence>
<dbReference type="InParanoid" id="A0A1E7EX23"/>
<evidence type="ECO:0000256" key="3">
    <source>
        <dbReference type="ARBA" id="ARBA00022964"/>
    </source>
</evidence>
<evidence type="ECO:0000256" key="2">
    <source>
        <dbReference type="ARBA" id="ARBA00022723"/>
    </source>
</evidence>
<dbReference type="Pfam" id="PF13640">
    <property type="entry name" value="2OG-FeII_Oxy_3"/>
    <property type="match status" value="1"/>
</dbReference>
<keyword evidence="9" id="KW-1185">Reference proteome</keyword>
<dbReference type="GO" id="GO:0004656">
    <property type="term" value="F:procollagen-proline 4-dioxygenase activity"/>
    <property type="evidence" value="ECO:0007669"/>
    <property type="project" value="TreeGrafter"/>
</dbReference>
<keyword evidence="4" id="KW-0560">Oxidoreductase</keyword>
<feature type="compositionally biased region" description="Polar residues" evidence="6">
    <location>
        <begin position="40"/>
        <end position="54"/>
    </location>
</feature>
<keyword evidence="2" id="KW-0479">Metal-binding</keyword>
<dbReference type="InterPro" id="IPR005123">
    <property type="entry name" value="Oxoglu/Fe-dep_dioxygenase_dom"/>
</dbReference>
<dbReference type="GO" id="GO:0005506">
    <property type="term" value="F:iron ion binding"/>
    <property type="evidence" value="ECO:0007669"/>
    <property type="project" value="InterPro"/>
</dbReference>
<dbReference type="Proteomes" id="UP000095751">
    <property type="component" value="Unassembled WGS sequence"/>
</dbReference>
<evidence type="ECO:0000256" key="1">
    <source>
        <dbReference type="ARBA" id="ARBA00001961"/>
    </source>
</evidence>
<reference evidence="8 9" key="1">
    <citation type="submission" date="2016-09" db="EMBL/GenBank/DDBJ databases">
        <title>Extensive genetic diversity and differential bi-allelic expression allows diatom success in the polar Southern Ocean.</title>
        <authorList>
            <consortium name="DOE Joint Genome Institute"/>
            <person name="Mock T."/>
            <person name="Otillar R.P."/>
            <person name="Strauss J."/>
            <person name="Dupont C."/>
            <person name="Frickenhaus S."/>
            <person name="Maumus F."/>
            <person name="Mcmullan M."/>
            <person name="Sanges R."/>
            <person name="Schmutz J."/>
            <person name="Toseland A."/>
            <person name="Valas R."/>
            <person name="Veluchamy A."/>
            <person name="Ward B.J."/>
            <person name="Allen A."/>
            <person name="Barry K."/>
            <person name="Falciatore A."/>
            <person name="Ferrante M."/>
            <person name="Fortunato A.E."/>
            <person name="Gloeckner G."/>
            <person name="Gruber A."/>
            <person name="Hipkin R."/>
            <person name="Janech M."/>
            <person name="Kroth P."/>
            <person name="Leese F."/>
            <person name="Lindquist E."/>
            <person name="Lyon B.R."/>
            <person name="Martin J."/>
            <person name="Mayer C."/>
            <person name="Parker M."/>
            <person name="Quesneville H."/>
            <person name="Raymond J."/>
            <person name="Uhlig C."/>
            <person name="Valentin K.U."/>
            <person name="Worden A.Z."/>
            <person name="Armbrust E.V."/>
            <person name="Bowler C."/>
            <person name="Green B."/>
            <person name="Moulton V."/>
            <person name="Van Oosterhout C."/>
            <person name="Grigoriev I."/>
        </authorList>
    </citation>
    <scope>NUCLEOTIDE SEQUENCE [LARGE SCALE GENOMIC DNA]</scope>
    <source>
        <strain evidence="8 9">CCMP1102</strain>
    </source>
</reference>
<gene>
    <name evidence="8" type="ORF">FRACYDRAFT_271082</name>
</gene>
<comment type="cofactor">
    <cofactor evidence="1">
        <name>L-ascorbate</name>
        <dbReference type="ChEBI" id="CHEBI:38290"/>
    </cofactor>
</comment>
<dbReference type="OrthoDB" id="420380at2759"/>
<accession>A0A1E7EX23</accession>
<dbReference type="InterPro" id="IPR006620">
    <property type="entry name" value="Pro_4_hyd_alph"/>
</dbReference>
<keyword evidence="5" id="KW-0408">Iron</keyword>
<dbReference type="GO" id="GO:0005783">
    <property type="term" value="C:endoplasmic reticulum"/>
    <property type="evidence" value="ECO:0007669"/>
    <property type="project" value="TreeGrafter"/>
</dbReference>
<protein>
    <recommendedName>
        <fullName evidence="7">Fe2OG dioxygenase domain-containing protein</fullName>
    </recommendedName>
</protein>
<dbReference type="Gene3D" id="2.60.120.620">
    <property type="entry name" value="q2cbj1_9rhob like domain"/>
    <property type="match status" value="1"/>
</dbReference>
<evidence type="ECO:0000256" key="4">
    <source>
        <dbReference type="ARBA" id="ARBA00023002"/>
    </source>
</evidence>